<dbReference type="EMBL" id="BARU01016171">
    <property type="protein sequence ID" value="GAH59098.1"/>
    <property type="molecule type" value="Genomic_DNA"/>
</dbReference>
<reference evidence="1" key="1">
    <citation type="journal article" date="2014" name="Front. Microbiol.">
        <title>High frequency of phylogenetically diverse reductive dehalogenase-homologous genes in deep subseafloor sedimentary metagenomes.</title>
        <authorList>
            <person name="Kawai M."/>
            <person name="Futagami T."/>
            <person name="Toyoda A."/>
            <person name="Takaki Y."/>
            <person name="Nishi S."/>
            <person name="Hori S."/>
            <person name="Arai W."/>
            <person name="Tsubouchi T."/>
            <person name="Morono Y."/>
            <person name="Uchiyama I."/>
            <person name="Ito T."/>
            <person name="Fujiyama A."/>
            <person name="Inagaki F."/>
            <person name="Takami H."/>
        </authorList>
    </citation>
    <scope>NUCLEOTIDE SEQUENCE</scope>
    <source>
        <strain evidence="1">Expedition CK06-06</strain>
    </source>
</reference>
<feature type="non-terminal residue" evidence="1">
    <location>
        <position position="44"/>
    </location>
</feature>
<proteinExistence type="predicted"/>
<protein>
    <submittedName>
        <fullName evidence="1">Uncharacterized protein</fullName>
    </submittedName>
</protein>
<sequence length="44" mass="5086">VFMLYRFSTLTRKAIDQQDQALFNEGMKCLKIYFIVNGVIAVLS</sequence>
<feature type="non-terminal residue" evidence="1">
    <location>
        <position position="1"/>
    </location>
</feature>
<dbReference type="AlphaFoldDB" id="X1INI5"/>
<gene>
    <name evidence="1" type="ORF">S03H2_27190</name>
</gene>
<evidence type="ECO:0000313" key="1">
    <source>
        <dbReference type="EMBL" id="GAH59098.1"/>
    </source>
</evidence>
<organism evidence="1">
    <name type="scientific">marine sediment metagenome</name>
    <dbReference type="NCBI Taxonomy" id="412755"/>
    <lineage>
        <taxon>unclassified sequences</taxon>
        <taxon>metagenomes</taxon>
        <taxon>ecological metagenomes</taxon>
    </lineage>
</organism>
<name>X1INI5_9ZZZZ</name>
<comment type="caution">
    <text evidence="1">The sequence shown here is derived from an EMBL/GenBank/DDBJ whole genome shotgun (WGS) entry which is preliminary data.</text>
</comment>
<accession>X1INI5</accession>